<dbReference type="InterPro" id="IPR002099">
    <property type="entry name" value="MutL/Mlh/PMS"/>
</dbReference>
<accession>A0A1W9S1E3</accession>
<dbReference type="GO" id="GO:0006298">
    <property type="term" value="P:mismatch repair"/>
    <property type="evidence" value="ECO:0007669"/>
    <property type="project" value="InterPro"/>
</dbReference>
<proteinExistence type="inferred from homology"/>
<dbReference type="GO" id="GO:0016887">
    <property type="term" value="F:ATP hydrolysis activity"/>
    <property type="evidence" value="ECO:0007669"/>
    <property type="project" value="InterPro"/>
</dbReference>
<keyword evidence="3" id="KW-0234">DNA repair</keyword>
<dbReference type="PANTHER" id="PTHR10073">
    <property type="entry name" value="DNA MISMATCH REPAIR PROTEIN MLH, PMS, MUTL"/>
    <property type="match status" value="1"/>
</dbReference>
<dbReference type="PANTHER" id="PTHR10073:SF12">
    <property type="entry name" value="DNA MISMATCH REPAIR PROTEIN MLH1"/>
    <property type="match status" value="1"/>
</dbReference>
<evidence type="ECO:0000313" key="5">
    <source>
        <dbReference type="EMBL" id="OQX90623.1"/>
    </source>
</evidence>
<dbReference type="InterPro" id="IPR036890">
    <property type="entry name" value="HATPase_C_sf"/>
</dbReference>
<dbReference type="InterPro" id="IPR038973">
    <property type="entry name" value="MutL/Mlh/Pms-like"/>
</dbReference>
<evidence type="ECO:0000259" key="4">
    <source>
        <dbReference type="Pfam" id="PF02518"/>
    </source>
</evidence>
<organism evidence="5 6">
    <name type="scientific">Candidatus Coatesbacteria bacterium 4484_99</name>
    <dbReference type="NCBI Taxonomy" id="1970774"/>
    <lineage>
        <taxon>Bacteria</taxon>
        <taxon>Candidatus Coatesiibacteriota</taxon>
    </lineage>
</organism>
<gene>
    <name evidence="5" type="ORF">B6D57_02465</name>
</gene>
<comment type="similarity">
    <text evidence="1">Belongs to the DNA mismatch repair MutL/HexB family.</text>
</comment>
<dbReference type="CDD" id="cd16926">
    <property type="entry name" value="HATPase_MutL-MLH-PMS-like"/>
    <property type="match status" value="1"/>
</dbReference>
<evidence type="ECO:0000256" key="3">
    <source>
        <dbReference type="ARBA" id="ARBA00023204"/>
    </source>
</evidence>
<evidence type="ECO:0000313" key="6">
    <source>
        <dbReference type="Proteomes" id="UP000192611"/>
    </source>
</evidence>
<comment type="caution">
    <text evidence="5">The sequence shown here is derived from an EMBL/GenBank/DDBJ whole genome shotgun (WGS) entry which is preliminary data.</text>
</comment>
<dbReference type="FunFam" id="3.30.565.10:FF:000003">
    <property type="entry name" value="DNA mismatch repair endonuclease MutL"/>
    <property type="match status" value="1"/>
</dbReference>
<dbReference type="GO" id="GO:0032300">
    <property type="term" value="C:mismatch repair complex"/>
    <property type="evidence" value="ECO:0007669"/>
    <property type="project" value="InterPro"/>
</dbReference>
<dbReference type="AlphaFoldDB" id="A0A1W9S1E3"/>
<protein>
    <recommendedName>
        <fullName evidence="4">Histidine kinase/HSP90-like ATPase domain-containing protein</fullName>
    </recommendedName>
</protein>
<name>A0A1W9S1E3_9BACT</name>
<dbReference type="PROSITE" id="PS00058">
    <property type="entry name" value="DNA_MISMATCH_REPAIR_1"/>
    <property type="match status" value="1"/>
</dbReference>
<dbReference type="SUPFAM" id="SSF55874">
    <property type="entry name" value="ATPase domain of HSP90 chaperone/DNA topoisomerase II/histidine kinase"/>
    <property type="match status" value="1"/>
</dbReference>
<feature type="non-terminal residue" evidence="5">
    <location>
        <position position="184"/>
    </location>
</feature>
<dbReference type="Proteomes" id="UP000192611">
    <property type="component" value="Unassembled WGS sequence"/>
</dbReference>
<dbReference type="Pfam" id="PF02518">
    <property type="entry name" value="HATPase_c"/>
    <property type="match status" value="1"/>
</dbReference>
<evidence type="ECO:0000256" key="2">
    <source>
        <dbReference type="ARBA" id="ARBA00022763"/>
    </source>
</evidence>
<dbReference type="EMBL" id="NATQ01000038">
    <property type="protein sequence ID" value="OQX90623.1"/>
    <property type="molecule type" value="Genomic_DNA"/>
</dbReference>
<dbReference type="NCBIfam" id="TIGR00585">
    <property type="entry name" value="mutl"/>
    <property type="match status" value="1"/>
</dbReference>
<dbReference type="GO" id="GO:0030983">
    <property type="term" value="F:mismatched DNA binding"/>
    <property type="evidence" value="ECO:0007669"/>
    <property type="project" value="InterPro"/>
</dbReference>
<keyword evidence="2" id="KW-0227">DNA damage</keyword>
<dbReference type="Gene3D" id="3.30.565.10">
    <property type="entry name" value="Histidine kinase-like ATPase, C-terminal domain"/>
    <property type="match status" value="1"/>
</dbReference>
<dbReference type="GO" id="GO:0140664">
    <property type="term" value="F:ATP-dependent DNA damage sensor activity"/>
    <property type="evidence" value="ECO:0007669"/>
    <property type="project" value="InterPro"/>
</dbReference>
<dbReference type="GO" id="GO:0005524">
    <property type="term" value="F:ATP binding"/>
    <property type="evidence" value="ECO:0007669"/>
    <property type="project" value="InterPro"/>
</dbReference>
<evidence type="ECO:0000256" key="1">
    <source>
        <dbReference type="ARBA" id="ARBA00006082"/>
    </source>
</evidence>
<dbReference type="InterPro" id="IPR003594">
    <property type="entry name" value="HATPase_dom"/>
</dbReference>
<feature type="domain" description="Histidine kinase/HSP90-like ATPase" evidence="4">
    <location>
        <begin position="26"/>
        <end position="80"/>
    </location>
</feature>
<sequence>MGIKRLSAETIKKIAAGEVIECPTDIVKELVENAIDAKPSRIFIDIRGGFQRLEGSIRVVDDGVGIAGEDFNNLFERHSTSKIVGLDDLLGLNTLGFRGEALASIGAVCRVELASRIDRSEMGNRVVCDNGKKVEFEPCAMPKGTIVNVKDIFKHLPARLKFLKTDRVELNKITHLITHIALFY</sequence>
<reference evidence="6" key="1">
    <citation type="submission" date="2017-03" db="EMBL/GenBank/DDBJ databases">
        <title>Novel pathways for hydrocarbon cycling and metabolic interdependencies in hydrothermal sediment communities.</title>
        <authorList>
            <person name="Dombrowski N."/>
            <person name="Seitz K."/>
            <person name="Teske A."/>
            <person name="Baker B."/>
        </authorList>
    </citation>
    <scope>NUCLEOTIDE SEQUENCE [LARGE SCALE GENOMIC DNA]</scope>
</reference>
<dbReference type="InterPro" id="IPR014762">
    <property type="entry name" value="DNA_mismatch_repair_CS"/>
</dbReference>